<keyword evidence="8" id="KW-1185">Reference proteome</keyword>
<keyword evidence="1 5" id="KW-1003">Cell membrane</keyword>
<comment type="similarity">
    <text evidence="5">Belongs to the UPF0182 family.</text>
</comment>
<feature type="transmembrane region" description="Helical" evidence="5">
    <location>
        <begin position="110"/>
        <end position="130"/>
    </location>
</feature>
<name>A0A7M3MCT0_9BACT</name>
<evidence type="ECO:0000256" key="2">
    <source>
        <dbReference type="ARBA" id="ARBA00022692"/>
    </source>
</evidence>
<sequence>MYIAIIVIGLALALYLVHRGRTRGSRASIALGVGLGVAVAAFFMLLGLWGDALWFDSVGYSSRFWKAILTQILLFIVVGSIVGGALYLLLRPLTRGVRRTDERNRFARSGAAGLVLLSSGAMAAGKWDLFLRFLNAEPTGQADPALGLDVSFYLFTLPILDLVQDMLLVTIVIGLIATFLAALTGQSEGEAERVDHIDDPGEALTIILQRPFSLFSPVTVLGLLALAYGQVLNIFHLLYSTYGVVQGPGWTDMHVRLPGYVIMTVLLVLIALLIALPGMRRRIGGRLMPRAAPGPLSGNPVLPFAVVAVAVWALLLNLAPVAVQWLVVEPNEITYEEPYIRNSIEMTRRAFKLDTVEEQQFPHTGALTRQTVTENKSIFENVRLWDWRALEAVFKQFQEIRLYYEFADVDVDRYHLGDEYRQVMISPREMNVDNLPDQSNTFINRRFKYTHGYGAVVTPVSEFSENGLPEFLVKDLPPVTEEPALQLDTPAIYYGELTHYPAVVNSEETELDYPSGADNVYVHYDGTGGVPMEGLWRKFVFGWKHDGTRLFMSGYPREGTRIQFRRQIRDRVQTLAPFLDYDTDPYCVIANGKLYWIIDAYTSSGYYPYSESFRSGAAKDDPLADPEQILRTVRGERLTNNVNYVRNSVKVVVDAYNGDVDFFVFDPDDPIIKAWQGAFPNMFKPRDAMDDTLERHIRYPADLLLLQGLVFSKFHMTNPSVFYNQEDLWVRATEKYYGQVVPVAPYYIMWEPQGSTAAEYVLILPFTPKNRQVLIGWIAGMCDGENYGRLIAYKFPKEKRVLGPQQVETKIDQDSFLSGQLSLWDQRGSNVIRGNVLAIPVDETLIYVEPIYLQSETAAYPELRLVALMHEDTLSYAETFEEALQGLLGESPARQIEAAPGAAPGTRTMDELIGRAAEAFDRAMESMGQRSFQNAMRAFGELEETLSRLREMREADAENGGQTGQSDAAPEPQAPAE</sequence>
<evidence type="ECO:0000313" key="7">
    <source>
        <dbReference type="EMBL" id="TVM16279.1"/>
    </source>
</evidence>
<feature type="transmembrane region" description="Helical" evidence="5">
    <location>
        <begin position="166"/>
        <end position="183"/>
    </location>
</feature>
<dbReference type="GO" id="GO:0005576">
    <property type="term" value="C:extracellular region"/>
    <property type="evidence" value="ECO:0007669"/>
    <property type="project" value="TreeGrafter"/>
</dbReference>
<reference evidence="7 8" key="1">
    <citation type="submission" date="2018-06" db="EMBL/GenBank/DDBJ databases">
        <title>Complete genome of Desulfovibrio indonesiensis P37SLT.</title>
        <authorList>
            <person name="Crispim J.S."/>
            <person name="Vidigal P.M.P."/>
            <person name="Silva L.C.F."/>
            <person name="Laguardia C.N."/>
            <person name="Araujo L.C."/>
            <person name="Dias R.S."/>
            <person name="Sousa M.P."/>
            <person name="Paula S.O."/>
            <person name="Silva C."/>
        </authorList>
    </citation>
    <scope>NUCLEOTIDE SEQUENCE [LARGE SCALE GENOMIC DNA]</scope>
    <source>
        <strain evidence="7 8">P37SLT</strain>
    </source>
</reference>
<feature type="transmembrane region" description="Helical" evidence="5">
    <location>
        <begin position="214"/>
        <end position="239"/>
    </location>
</feature>
<feature type="region of interest" description="Disordered" evidence="6">
    <location>
        <begin position="947"/>
        <end position="977"/>
    </location>
</feature>
<dbReference type="EMBL" id="QMIE01000012">
    <property type="protein sequence ID" value="TVM16279.1"/>
    <property type="molecule type" value="Genomic_DNA"/>
</dbReference>
<evidence type="ECO:0000256" key="4">
    <source>
        <dbReference type="ARBA" id="ARBA00023136"/>
    </source>
</evidence>
<feature type="compositionally biased region" description="Basic and acidic residues" evidence="6">
    <location>
        <begin position="947"/>
        <end position="956"/>
    </location>
</feature>
<evidence type="ECO:0000256" key="6">
    <source>
        <dbReference type="SAM" id="MobiDB-lite"/>
    </source>
</evidence>
<organism evidence="7 8">
    <name type="scientific">Oceanidesulfovibrio indonesiensis</name>
    <dbReference type="NCBI Taxonomy" id="54767"/>
    <lineage>
        <taxon>Bacteria</taxon>
        <taxon>Pseudomonadati</taxon>
        <taxon>Thermodesulfobacteriota</taxon>
        <taxon>Desulfovibrionia</taxon>
        <taxon>Desulfovibrionales</taxon>
        <taxon>Desulfovibrionaceae</taxon>
        <taxon>Oceanidesulfovibrio</taxon>
    </lineage>
</organism>
<feature type="transmembrane region" description="Helical" evidence="5">
    <location>
        <begin position="67"/>
        <end position="90"/>
    </location>
</feature>
<gene>
    <name evidence="7" type="ORF">DPQ33_13245</name>
</gene>
<dbReference type="OrthoDB" id="9763654at2"/>
<dbReference type="Pfam" id="PF03699">
    <property type="entry name" value="UPF0182"/>
    <property type="match status" value="1"/>
</dbReference>
<dbReference type="PANTHER" id="PTHR39344:SF1">
    <property type="entry name" value="UPF0182 PROTEIN SLL1060"/>
    <property type="match status" value="1"/>
</dbReference>
<feature type="transmembrane region" description="Helical" evidence="5">
    <location>
        <begin position="259"/>
        <end position="279"/>
    </location>
</feature>
<dbReference type="GO" id="GO:0005886">
    <property type="term" value="C:plasma membrane"/>
    <property type="evidence" value="ECO:0007669"/>
    <property type="project" value="UniProtKB-SubCell"/>
</dbReference>
<accession>A0A7M3MCT0</accession>
<comment type="subcellular location">
    <subcellularLocation>
        <location evidence="5">Cell membrane</location>
        <topology evidence="5">Multi-pass membrane protein</topology>
    </subcellularLocation>
</comment>
<keyword evidence="2 5" id="KW-0812">Transmembrane</keyword>
<dbReference type="PANTHER" id="PTHR39344">
    <property type="entry name" value="UPF0182 PROTEIN SLL1060"/>
    <property type="match status" value="1"/>
</dbReference>
<dbReference type="HAMAP" id="MF_01600">
    <property type="entry name" value="UPF0182"/>
    <property type="match status" value="1"/>
</dbReference>
<feature type="transmembrane region" description="Helical" evidence="5">
    <location>
        <begin position="29"/>
        <end position="55"/>
    </location>
</feature>
<feature type="transmembrane region" description="Helical" evidence="5">
    <location>
        <begin position="300"/>
        <end position="327"/>
    </location>
</feature>
<dbReference type="AlphaFoldDB" id="A0A7M3MCT0"/>
<evidence type="ECO:0000256" key="1">
    <source>
        <dbReference type="ARBA" id="ARBA00022475"/>
    </source>
</evidence>
<dbReference type="Proteomes" id="UP000448292">
    <property type="component" value="Unassembled WGS sequence"/>
</dbReference>
<evidence type="ECO:0000256" key="5">
    <source>
        <dbReference type="HAMAP-Rule" id="MF_01600"/>
    </source>
</evidence>
<evidence type="ECO:0000313" key="8">
    <source>
        <dbReference type="Proteomes" id="UP000448292"/>
    </source>
</evidence>
<dbReference type="RefSeq" id="WP_144303708.1">
    <property type="nucleotide sequence ID" value="NZ_QMIE01000012.1"/>
</dbReference>
<comment type="caution">
    <text evidence="7">The sequence shown here is derived from an EMBL/GenBank/DDBJ whole genome shotgun (WGS) entry which is preliminary data.</text>
</comment>
<proteinExistence type="inferred from homology"/>
<dbReference type="InterPro" id="IPR005372">
    <property type="entry name" value="UPF0182"/>
</dbReference>
<keyword evidence="3 5" id="KW-1133">Transmembrane helix</keyword>
<keyword evidence="4 5" id="KW-0472">Membrane</keyword>
<evidence type="ECO:0000256" key="3">
    <source>
        <dbReference type="ARBA" id="ARBA00022989"/>
    </source>
</evidence>
<protein>
    <recommendedName>
        <fullName evidence="5">UPF0182 protein DPQ33_13245</fullName>
    </recommendedName>
</protein>